<dbReference type="Proteomes" id="UP001595967">
    <property type="component" value="Unassembled WGS sequence"/>
</dbReference>
<evidence type="ECO:0000313" key="4">
    <source>
        <dbReference type="Proteomes" id="UP001595967"/>
    </source>
</evidence>
<accession>A0ABV9GZH7</accession>
<keyword evidence="2" id="KW-0472">Membrane</keyword>
<reference evidence="4" key="1">
    <citation type="journal article" date="2019" name="Int. J. Syst. Evol. Microbiol.">
        <title>The Global Catalogue of Microorganisms (GCM) 10K type strain sequencing project: providing services to taxonomists for standard genome sequencing and annotation.</title>
        <authorList>
            <consortium name="The Broad Institute Genomics Platform"/>
            <consortium name="The Broad Institute Genome Sequencing Center for Infectious Disease"/>
            <person name="Wu L."/>
            <person name="Ma J."/>
        </authorList>
    </citation>
    <scope>NUCLEOTIDE SEQUENCE [LARGE SCALE GENOMIC DNA]</scope>
    <source>
        <strain evidence="4">JCM 11650</strain>
    </source>
</reference>
<organism evidence="3 4">
    <name type="scientific">Comamonas nitrativorans</name>
    <dbReference type="NCBI Taxonomy" id="108437"/>
    <lineage>
        <taxon>Bacteria</taxon>
        <taxon>Pseudomonadati</taxon>
        <taxon>Pseudomonadota</taxon>
        <taxon>Betaproteobacteria</taxon>
        <taxon>Burkholderiales</taxon>
        <taxon>Comamonadaceae</taxon>
        <taxon>Comamonas</taxon>
    </lineage>
</organism>
<keyword evidence="4" id="KW-1185">Reference proteome</keyword>
<feature type="region of interest" description="Disordered" evidence="1">
    <location>
        <begin position="1"/>
        <end position="25"/>
    </location>
</feature>
<keyword evidence="2" id="KW-0812">Transmembrane</keyword>
<dbReference type="EMBL" id="JBHSEW010000024">
    <property type="protein sequence ID" value="MFC4623609.1"/>
    <property type="molecule type" value="Genomic_DNA"/>
</dbReference>
<sequence>MPALHAAFSASHRSSSLSSGGQHAARPSQRGAAMLEFIFAGSLISLIGTVALQYVLMFNAKNIVNHAGF</sequence>
<gene>
    <name evidence="3" type="ORF">ACFO3A_15540</name>
</gene>
<keyword evidence="2" id="KW-1133">Transmembrane helix</keyword>
<evidence type="ECO:0000256" key="2">
    <source>
        <dbReference type="SAM" id="Phobius"/>
    </source>
</evidence>
<evidence type="ECO:0000256" key="1">
    <source>
        <dbReference type="SAM" id="MobiDB-lite"/>
    </source>
</evidence>
<feature type="non-terminal residue" evidence="3">
    <location>
        <position position="69"/>
    </location>
</feature>
<evidence type="ECO:0008006" key="5">
    <source>
        <dbReference type="Google" id="ProtNLM"/>
    </source>
</evidence>
<name>A0ABV9GZH7_9BURK</name>
<evidence type="ECO:0000313" key="3">
    <source>
        <dbReference type="EMBL" id="MFC4623609.1"/>
    </source>
</evidence>
<protein>
    <recommendedName>
        <fullName evidence="5">Pilus assembly protein</fullName>
    </recommendedName>
</protein>
<feature type="transmembrane region" description="Helical" evidence="2">
    <location>
        <begin position="32"/>
        <end position="56"/>
    </location>
</feature>
<proteinExistence type="predicted"/>
<comment type="caution">
    <text evidence="3">The sequence shown here is derived from an EMBL/GenBank/DDBJ whole genome shotgun (WGS) entry which is preliminary data.</text>
</comment>